<dbReference type="GO" id="GO:0000160">
    <property type="term" value="P:phosphorelay signal transduction system"/>
    <property type="evidence" value="ECO:0007669"/>
    <property type="project" value="InterPro"/>
</dbReference>
<dbReference type="Pfam" id="PF01627">
    <property type="entry name" value="Hpt"/>
    <property type="match status" value="1"/>
</dbReference>
<gene>
    <name evidence="3" type="ORF">SAMN04488503_0261</name>
</gene>
<reference evidence="3 4" key="1">
    <citation type="submission" date="2017-06" db="EMBL/GenBank/DDBJ databases">
        <authorList>
            <person name="Kim H.J."/>
            <person name="Triplett B.A."/>
        </authorList>
    </citation>
    <scope>NUCLEOTIDE SEQUENCE [LARGE SCALE GENOMIC DNA]</scope>
    <source>
        <strain evidence="3 4">DSM 13116</strain>
    </source>
</reference>
<dbReference type="SUPFAM" id="SSF47226">
    <property type="entry name" value="Histidine-containing phosphotransfer domain, HPT domain"/>
    <property type="match status" value="1"/>
</dbReference>
<dbReference type="Proteomes" id="UP000198324">
    <property type="component" value="Unassembled WGS sequence"/>
</dbReference>
<dbReference type="EMBL" id="FZOC01000001">
    <property type="protein sequence ID" value="SNR59930.1"/>
    <property type="molecule type" value="Genomic_DNA"/>
</dbReference>
<dbReference type="InterPro" id="IPR036641">
    <property type="entry name" value="HPT_dom_sf"/>
</dbReference>
<dbReference type="OrthoDB" id="2079555at2"/>
<dbReference type="InterPro" id="IPR051315">
    <property type="entry name" value="Bact_Chemotaxis_CheA"/>
</dbReference>
<evidence type="ECO:0000256" key="1">
    <source>
        <dbReference type="PROSITE-ProRule" id="PRU00110"/>
    </source>
</evidence>
<evidence type="ECO:0000313" key="3">
    <source>
        <dbReference type="EMBL" id="SNR59930.1"/>
    </source>
</evidence>
<dbReference type="InterPro" id="IPR008207">
    <property type="entry name" value="Sig_transdc_His_kin_Hpt_dom"/>
</dbReference>
<keyword evidence="4" id="KW-1185">Reference proteome</keyword>
<feature type="domain" description="HPt" evidence="2">
    <location>
        <begin position="1"/>
        <end position="107"/>
    </location>
</feature>
<name>A0A238XMI9_9BACT</name>
<dbReference type="PANTHER" id="PTHR43395:SF10">
    <property type="entry name" value="CHEMOTAXIS PROTEIN CHEA"/>
    <property type="match status" value="1"/>
</dbReference>
<dbReference type="Gene3D" id="1.20.120.160">
    <property type="entry name" value="HPT domain"/>
    <property type="match status" value="1"/>
</dbReference>
<dbReference type="PROSITE" id="PS50894">
    <property type="entry name" value="HPT"/>
    <property type="match status" value="1"/>
</dbReference>
<dbReference type="CDD" id="cd00088">
    <property type="entry name" value="HPT"/>
    <property type="match status" value="1"/>
</dbReference>
<dbReference type="SMART" id="SM00073">
    <property type="entry name" value="HPT"/>
    <property type="match status" value="1"/>
</dbReference>
<accession>A0A238XMI9</accession>
<evidence type="ECO:0000313" key="4">
    <source>
        <dbReference type="Proteomes" id="UP000198324"/>
    </source>
</evidence>
<dbReference type="RefSeq" id="WP_089270924.1">
    <property type="nucleotide sequence ID" value="NZ_FZOC01000001.1"/>
</dbReference>
<protein>
    <submittedName>
        <fullName evidence="3">Hpt domain-containing protein</fullName>
    </submittedName>
</protein>
<dbReference type="AlphaFoldDB" id="A0A238XMI9"/>
<dbReference type="GO" id="GO:0004672">
    <property type="term" value="F:protein kinase activity"/>
    <property type="evidence" value="ECO:0007669"/>
    <property type="project" value="UniProtKB-ARBA"/>
</dbReference>
<feature type="modified residue" description="Phosphohistidine" evidence="1">
    <location>
        <position position="50"/>
    </location>
</feature>
<evidence type="ECO:0000259" key="2">
    <source>
        <dbReference type="PROSITE" id="PS50894"/>
    </source>
</evidence>
<sequence>MSHDLSQLTQSFVEDCREHLESIEASLLDIEAAGDDRDPELLNGVFRLAHSIKGGAGMLGFDNIKALAHKLENVLHKMRSGELRSSRSLLDALLNGFDRLSFLVGNIHESEHLDIAPQVEQLLALVGEPDDAVMPAGGFAALAVGKGGTFDVDAESLRQAAAGGNEIYLLEFDLIHDIHGKGRMPLEVLKALTDTGRIVDCKVDFCTVGDLDDFTNSIPFYVLFASILESQYVAGLVKLPHDRVRHMDVGSLALISREPGADEKRYGALALRPAGELATICLPETLSPPVLTDLRNALEAGMADCEGVLLDWTAVVRADLLFFQLLHCAKRSFQNRGRALAAVSPLPQDLVRICASHGFAQAESGALLPLRRLD</sequence>
<dbReference type="PANTHER" id="PTHR43395">
    <property type="entry name" value="SENSOR HISTIDINE KINASE CHEA"/>
    <property type="match status" value="1"/>
</dbReference>
<keyword evidence="1" id="KW-0597">Phosphoprotein</keyword>
<proteinExistence type="predicted"/>
<organism evidence="3 4">
    <name type="scientific">Humidesulfovibrio mexicanus</name>
    <dbReference type="NCBI Taxonomy" id="147047"/>
    <lineage>
        <taxon>Bacteria</taxon>
        <taxon>Pseudomonadati</taxon>
        <taxon>Thermodesulfobacteriota</taxon>
        <taxon>Desulfovibrionia</taxon>
        <taxon>Desulfovibrionales</taxon>
        <taxon>Desulfovibrionaceae</taxon>
        <taxon>Humidesulfovibrio</taxon>
    </lineage>
</organism>